<keyword evidence="1" id="KW-0472">Membrane</keyword>
<keyword evidence="1" id="KW-1133">Transmembrane helix</keyword>
<dbReference type="Proteomes" id="UP000060602">
    <property type="component" value="Chromosome"/>
</dbReference>
<organism evidence="2 3">
    <name type="scientific">Alcaligenes xylosoxydans xylosoxydans</name>
    <name type="common">Achromobacter xylosoxidans</name>
    <dbReference type="NCBI Taxonomy" id="85698"/>
    <lineage>
        <taxon>Bacteria</taxon>
        <taxon>Pseudomonadati</taxon>
        <taxon>Pseudomonadota</taxon>
        <taxon>Betaproteobacteria</taxon>
        <taxon>Burkholderiales</taxon>
        <taxon>Alcaligenaceae</taxon>
        <taxon>Achromobacter</taxon>
    </lineage>
</organism>
<dbReference type="PANTHER" id="PTHR32251:SF17">
    <property type="entry name" value="STEROID 5-ALPHA REDUCTASE C-TERMINAL DOMAIN-CONTAINING PROTEIN"/>
    <property type="match status" value="1"/>
</dbReference>
<dbReference type="InterPro" id="IPR010721">
    <property type="entry name" value="UstE-like"/>
</dbReference>
<dbReference type="PROSITE" id="PS50244">
    <property type="entry name" value="S5A_REDUCTASE"/>
    <property type="match status" value="1"/>
</dbReference>
<keyword evidence="1" id="KW-0812">Transmembrane</keyword>
<dbReference type="PANTHER" id="PTHR32251">
    <property type="entry name" value="3-OXO-5-ALPHA-STEROID 4-DEHYDROGENASE"/>
    <property type="match status" value="1"/>
</dbReference>
<evidence type="ECO:0000256" key="1">
    <source>
        <dbReference type="SAM" id="Phobius"/>
    </source>
</evidence>
<protein>
    <submittedName>
        <fullName evidence="2">DUF1295 domain-containing protein</fullName>
    </submittedName>
</protein>
<proteinExistence type="predicted"/>
<evidence type="ECO:0000313" key="3">
    <source>
        <dbReference type="Proteomes" id="UP000060602"/>
    </source>
</evidence>
<gene>
    <name evidence="2" type="ORF">AL504_23525</name>
</gene>
<feature type="transmembrane region" description="Helical" evidence="1">
    <location>
        <begin position="61"/>
        <end position="79"/>
    </location>
</feature>
<feature type="transmembrane region" description="Helical" evidence="1">
    <location>
        <begin position="183"/>
        <end position="199"/>
    </location>
</feature>
<dbReference type="EMBL" id="CP014060">
    <property type="protein sequence ID" value="AMG38736.1"/>
    <property type="molecule type" value="Genomic_DNA"/>
</dbReference>
<feature type="transmembrane region" description="Helical" evidence="1">
    <location>
        <begin position="6"/>
        <end position="24"/>
    </location>
</feature>
<dbReference type="GO" id="GO:0016020">
    <property type="term" value="C:membrane"/>
    <property type="evidence" value="ECO:0007669"/>
    <property type="project" value="TreeGrafter"/>
</dbReference>
<feature type="transmembrane region" description="Helical" evidence="1">
    <location>
        <begin position="36"/>
        <end position="55"/>
    </location>
</feature>
<sequence length="255" mass="28919">MNPLSQWLVIAVVMVIAMALAWTWQRRHANAGIVDVVWAAGMGASALLVAATGQGDLAPRASLAVMAGVWSLRLAWHLWRRVRQGEDGRYRALREHWAGHQGKFFGLFMFQAGLVMLFSLPFLAVGLSPARGLPVALGLAIWLAALAGEVIADRQLDRFRDDPAHRGQTCDSGLWRYSRHPNYFFEWCHWFGYVALAWGSPLAWLAWLGPVLMYVFLRWISGIPFTEQQALRTRGDDYRAYQRRTSAFFPWFPKS</sequence>
<feature type="transmembrane region" description="Helical" evidence="1">
    <location>
        <begin position="133"/>
        <end position="152"/>
    </location>
</feature>
<accession>A0A120LHY7</accession>
<dbReference type="AlphaFoldDB" id="A0A120LHY7"/>
<evidence type="ECO:0000313" key="2">
    <source>
        <dbReference type="EMBL" id="AMG38736.1"/>
    </source>
</evidence>
<name>A0A120LHY7_ALCXX</name>
<dbReference type="Pfam" id="PF06966">
    <property type="entry name" value="DUF1295"/>
    <property type="match status" value="1"/>
</dbReference>
<dbReference type="Gene3D" id="1.20.120.1630">
    <property type="match status" value="1"/>
</dbReference>
<feature type="transmembrane region" description="Helical" evidence="1">
    <location>
        <begin position="104"/>
        <end position="127"/>
    </location>
</feature>
<reference evidence="3" key="1">
    <citation type="submission" date="2015-12" db="EMBL/GenBank/DDBJ databases">
        <title>FDA dAtabase for Regulatory Grade micrObial Sequences (FDA-ARGOS): Supporting development and validation of Infectious Disease Dx tests.</title>
        <authorList>
            <person name="Case J."/>
            <person name="Tallon L."/>
            <person name="Sadzewicz L."/>
            <person name="Sengamalay N."/>
            <person name="Ott S."/>
            <person name="Godinez A."/>
            <person name="Nagaraj S."/>
            <person name="Nadendla S."/>
            <person name="Sichtig H."/>
        </authorList>
    </citation>
    <scope>NUCLEOTIDE SEQUENCE [LARGE SCALE GENOMIC DNA]</scope>
    <source>
        <strain evidence="3">FDAARGOS_147</strain>
    </source>
</reference>
<dbReference type="RefSeq" id="WP_061073363.1">
    <property type="nucleotide sequence ID" value="NZ_CP014060.2"/>
</dbReference>